<dbReference type="GO" id="GO:0005774">
    <property type="term" value="C:vacuolar membrane"/>
    <property type="evidence" value="ECO:0007669"/>
    <property type="project" value="TreeGrafter"/>
</dbReference>
<dbReference type="GO" id="GO:0015179">
    <property type="term" value="F:L-amino acid transmembrane transporter activity"/>
    <property type="evidence" value="ECO:0007669"/>
    <property type="project" value="TreeGrafter"/>
</dbReference>
<feature type="transmembrane region" description="Helical" evidence="6">
    <location>
        <begin position="31"/>
        <end position="48"/>
    </location>
</feature>
<sequence>MYRISPTLMDADSQSSVKVGGEPGKQTTRSAVTNMLLTGVGVGMLSIPRAVAEAGYVLGFLILIACGLLGIFYIQLLRLCMAPTTQNYEDIGRSAFGRVGLVCVTVALNAALIGTSCLLMLLLGSNTVKLFPQLEQAYWILCWGAVMLPLSWLRTMKHVGYVSGTVGVAALLVLLVSIVVGGILNAVNRRDVLSYDPAPQSLVGLGITFASMTFGYAVTCTSTTILHDMKYPNERSRAIYISMIILIILYCIIAGSGYAGWGHQLLTYDTVIDAMAPTGEKISVVAYLSILSILVVCATHYVVLMNPSFRIVEKALKVTEKHILWSLLVRTVMVGFTVLIPILVPSFQGLVGLLGSVCFSLIHNFYPIIFWLRLSYLRGRRLDSSPRRIAGVIGLGFILVISAIGSCFGIYQSIIVL</sequence>
<proteinExistence type="predicted"/>
<dbReference type="AlphaFoldDB" id="A0A7J6RWJ0"/>
<evidence type="ECO:0000256" key="1">
    <source>
        <dbReference type="ARBA" id="ARBA00004141"/>
    </source>
</evidence>
<feature type="transmembrane region" description="Helical" evidence="6">
    <location>
        <begin position="95"/>
        <end position="124"/>
    </location>
</feature>
<feature type="transmembrane region" description="Helical" evidence="6">
    <location>
        <begin position="160"/>
        <end position="184"/>
    </location>
</feature>
<dbReference type="Proteomes" id="UP000553632">
    <property type="component" value="Unassembled WGS sequence"/>
</dbReference>
<feature type="transmembrane region" description="Helical" evidence="6">
    <location>
        <begin position="136"/>
        <end position="153"/>
    </location>
</feature>
<organism evidence="8 9">
    <name type="scientific">Perkinsus olseni</name>
    <name type="common">Perkinsus atlanticus</name>
    <dbReference type="NCBI Taxonomy" id="32597"/>
    <lineage>
        <taxon>Eukaryota</taxon>
        <taxon>Sar</taxon>
        <taxon>Alveolata</taxon>
        <taxon>Perkinsozoa</taxon>
        <taxon>Perkinsea</taxon>
        <taxon>Perkinsida</taxon>
        <taxon>Perkinsidae</taxon>
        <taxon>Perkinsus</taxon>
    </lineage>
</organism>
<evidence type="ECO:0000313" key="8">
    <source>
        <dbReference type="EMBL" id="KAF4724655.1"/>
    </source>
</evidence>
<keyword evidence="3 6" id="KW-1133">Transmembrane helix</keyword>
<dbReference type="OMA" id="FGENTNP"/>
<feature type="transmembrane region" description="Helical" evidence="6">
    <location>
        <begin position="281"/>
        <end position="303"/>
    </location>
</feature>
<reference evidence="8 9" key="1">
    <citation type="submission" date="2020-04" db="EMBL/GenBank/DDBJ databases">
        <title>Perkinsus olseni comparative genomics.</title>
        <authorList>
            <person name="Bogema D.R."/>
        </authorList>
    </citation>
    <scope>NUCLEOTIDE SEQUENCE [LARGE SCALE GENOMIC DNA]</scope>
    <source>
        <strain evidence="8 9">ATCC PRA-207</strain>
    </source>
</reference>
<feature type="domain" description="Amino acid transporter transmembrane" evidence="7">
    <location>
        <begin position="25"/>
        <end position="414"/>
    </location>
</feature>
<comment type="subcellular location">
    <subcellularLocation>
        <location evidence="1">Membrane</location>
        <topology evidence="1">Multi-pass membrane protein</topology>
    </subcellularLocation>
</comment>
<dbReference type="PANTHER" id="PTHR22950:SF349">
    <property type="entry name" value="AMINO ACID TRANSPORTER TRANSMEMBRANE DOMAIN-CONTAINING PROTEIN"/>
    <property type="match status" value="1"/>
</dbReference>
<name>A0A7J6RWJ0_PEROL</name>
<evidence type="ECO:0000256" key="5">
    <source>
        <dbReference type="SAM" id="MobiDB-lite"/>
    </source>
</evidence>
<evidence type="ECO:0000256" key="3">
    <source>
        <dbReference type="ARBA" id="ARBA00022989"/>
    </source>
</evidence>
<protein>
    <recommendedName>
        <fullName evidence="7">Amino acid transporter transmembrane domain-containing protein</fullName>
    </recommendedName>
</protein>
<dbReference type="InterPro" id="IPR013057">
    <property type="entry name" value="AA_transpt_TM"/>
</dbReference>
<evidence type="ECO:0000313" key="9">
    <source>
        <dbReference type="Proteomes" id="UP000553632"/>
    </source>
</evidence>
<feature type="transmembrane region" description="Helical" evidence="6">
    <location>
        <begin position="54"/>
        <end position="74"/>
    </location>
</feature>
<gene>
    <name evidence="8" type="ORF">FOZ63_023287</name>
</gene>
<evidence type="ECO:0000256" key="6">
    <source>
        <dbReference type="SAM" id="Phobius"/>
    </source>
</evidence>
<feature type="transmembrane region" description="Helical" evidence="6">
    <location>
        <begin position="392"/>
        <end position="414"/>
    </location>
</feature>
<evidence type="ECO:0000256" key="2">
    <source>
        <dbReference type="ARBA" id="ARBA00022692"/>
    </source>
</evidence>
<feature type="transmembrane region" description="Helical" evidence="6">
    <location>
        <begin position="238"/>
        <end position="261"/>
    </location>
</feature>
<evidence type="ECO:0000256" key="4">
    <source>
        <dbReference type="ARBA" id="ARBA00023136"/>
    </source>
</evidence>
<keyword evidence="2 6" id="KW-0812">Transmembrane</keyword>
<feature type="region of interest" description="Disordered" evidence="5">
    <location>
        <begin position="1"/>
        <end position="26"/>
    </location>
</feature>
<keyword evidence="4 6" id="KW-0472">Membrane</keyword>
<evidence type="ECO:0000259" key="7">
    <source>
        <dbReference type="Pfam" id="PF01490"/>
    </source>
</evidence>
<feature type="transmembrane region" description="Helical" evidence="6">
    <location>
        <begin position="204"/>
        <end position="226"/>
    </location>
</feature>
<dbReference type="Pfam" id="PF01490">
    <property type="entry name" value="Aa_trans"/>
    <property type="match status" value="1"/>
</dbReference>
<feature type="transmembrane region" description="Helical" evidence="6">
    <location>
        <begin position="323"/>
        <end position="344"/>
    </location>
</feature>
<keyword evidence="9" id="KW-1185">Reference proteome</keyword>
<comment type="caution">
    <text evidence="8">The sequence shown here is derived from an EMBL/GenBank/DDBJ whole genome shotgun (WGS) entry which is preliminary data.</text>
</comment>
<dbReference type="PANTHER" id="PTHR22950">
    <property type="entry name" value="AMINO ACID TRANSPORTER"/>
    <property type="match status" value="1"/>
</dbReference>
<dbReference type="EMBL" id="JABANO010022759">
    <property type="protein sequence ID" value="KAF4724655.1"/>
    <property type="molecule type" value="Genomic_DNA"/>
</dbReference>
<feature type="transmembrane region" description="Helical" evidence="6">
    <location>
        <begin position="350"/>
        <end position="372"/>
    </location>
</feature>
<accession>A0A7J6RWJ0</accession>